<dbReference type="EMBL" id="CP047593">
    <property type="protein sequence ID" value="QHI70777.1"/>
    <property type="molecule type" value="Genomic_DNA"/>
</dbReference>
<evidence type="ECO:0000313" key="3">
    <source>
        <dbReference type="EMBL" id="QHI70777.1"/>
    </source>
</evidence>
<feature type="transmembrane region" description="Helical" evidence="2">
    <location>
        <begin position="163"/>
        <end position="185"/>
    </location>
</feature>
<dbReference type="GO" id="GO:0015293">
    <property type="term" value="F:symporter activity"/>
    <property type="evidence" value="ECO:0007669"/>
    <property type="project" value="InterPro"/>
</dbReference>
<dbReference type="Pfam" id="PF13347">
    <property type="entry name" value="MFS_2"/>
    <property type="match status" value="1"/>
</dbReference>
<feature type="transmembrane region" description="Helical" evidence="2">
    <location>
        <begin position="312"/>
        <end position="330"/>
    </location>
</feature>
<dbReference type="SUPFAM" id="SSF103473">
    <property type="entry name" value="MFS general substrate transporter"/>
    <property type="match status" value="1"/>
</dbReference>
<feature type="transmembrane region" description="Helical" evidence="2">
    <location>
        <begin position="121"/>
        <end position="142"/>
    </location>
</feature>
<dbReference type="PANTHER" id="PTHR11328">
    <property type="entry name" value="MAJOR FACILITATOR SUPERFAMILY DOMAIN-CONTAINING PROTEIN"/>
    <property type="match status" value="1"/>
</dbReference>
<keyword evidence="2" id="KW-0472">Membrane</keyword>
<gene>
    <name evidence="3" type="ORF">GT409_15455</name>
</gene>
<dbReference type="GO" id="GO:0008643">
    <property type="term" value="P:carbohydrate transport"/>
    <property type="evidence" value="ECO:0007669"/>
    <property type="project" value="InterPro"/>
</dbReference>
<dbReference type="Gene3D" id="1.20.1250.20">
    <property type="entry name" value="MFS general substrate transporter like domains"/>
    <property type="match status" value="2"/>
</dbReference>
<feature type="transmembrane region" description="Helical" evidence="2">
    <location>
        <begin position="336"/>
        <end position="357"/>
    </location>
</feature>
<feature type="transmembrane region" description="Helical" evidence="2">
    <location>
        <begin position="427"/>
        <end position="447"/>
    </location>
</feature>
<keyword evidence="2" id="KW-1133">Transmembrane helix</keyword>
<feature type="transmembrane region" description="Helical" evidence="2">
    <location>
        <begin position="91"/>
        <end position="109"/>
    </location>
</feature>
<evidence type="ECO:0000256" key="1">
    <source>
        <dbReference type="ARBA" id="ARBA00009617"/>
    </source>
</evidence>
<dbReference type="Proteomes" id="UP000464954">
    <property type="component" value="Chromosome"/>
</dbReference>
<sequence>MNQNKQHETPAEERVSLKNKIGFGTGAVAECIMGNSIGQMANYVLNIGLGVRPELVGMLLSLPRIWDAFTDPVVGSWSDNFRSRWGRRRPFVFAGALLSALIFAAMWFLPRGWSEMQYFWYFLVMSLLYYTAYTIWVVPWTAMGCELTGDYNERTRVMAYRTFFMSVGGFVPAWLFALTELPFFADNVEGARYVGCGTALVMLLFGLVPVFFAKERYDVKIQSQARMKLAGGLKATLTNRPFVLLNVIVLTVCAGLFMINGLDPYVNIYYVWGGERASAAVWVGWSSLAYQVSGILFVAPVSILARHKGKRFALSFFLVISLIAALLKWVCYNPAHPWLIIIPSFLMSSGLCALWTLSNSMIADICDVGELETGRRMEGAFNAVGGWIRKMGLSLALLISGYVISSTGFNAALGADQSESTLQWMRILAVSIPAAMILISLILLRFYSLTESAVHEVKVKLAARKTDEGL</sequence>
<reference evidence="3 4" key="1">
    <citation type="submission" date="2020-01" db="EMBL/GenBank/DDBJ databases">
        <title>Ponticoccus aerotolerans gen. nov., sp. nov., an anaerobic bacterium and proposal of Ponticoccusceae fam. nov., Ponticoccusles ord. nov. and Ponticoccuse classis nov. in the phylum Kiritimatiellaeota.</title>
        <authorList>
            <person name="Zhou L.Y."/>
            <person name="Du Z.J."/>
        </authorList>
    </citation>
    <scope>NUCLEOTIDE SEQUENCE [LARGE SCALE GENOMIC DNA]</scope>
    <source>
        <strain evidence="3 4">S-5007</strain>
    </source>
</reference>
<evidence type="ECO:0000313" key="4">
    <source>
        <dbReference type="Proteomes" id="UP000464954"/>
    </source>
</evidence>
<organism evidence="3 4">
    <name type="scientific">Tichowtungia aerotolerans</name>
    <dbReference type="NCBI Taxonomy" id="2697043"/>
    <lineage>
        <taxon>Bacteria</taxon>
        <taxon>Pseudomonadati</taxon>
        <taxon>Kiritimatiellota</taxon>
        <taxon>Tichowtungiia</taxon>
        <taxon>Tichowtungiales</taxon>
        <taxon>Tichowtungiaceae</taxon>
        <taxon>Tichowtungia</taxon>
    </lineage>
</organism>
<comment type="similarity">
    <text evidence="1">Belongs to the sodium:galactoside symporter (TC 2.A.2) family.</text>
</comment>
<protein>
    <submittedName>
        <fullName evidence="3">MFS transporter</fullName>
    </submittedName>
</protein>
<dbReference type="RefSeq" id="WP_160629949.1">
    <property type="nucleotide sequence ID" value="NZ_CP047593.1"/>
</dbReference>
<keyword evidence="2" id="KW-0812">Transmembrane</keyword>
<dbReference type="GO" id="GO:0005886">
    <property type="term" value="C:plasma membrane"/>
    <property type="evidence" value="ECO:0007669"/>
    <property type="project" value="TreeGrafter"/>
</dbReference>
<keyword evidence="4" id="KW-1185">Reference proteome</keyword>
<proteinExistence type="inferred from homology"/>
<dbReference type="InterPro" id="IPR039672">
    <property type="entry name" value="MFS_2"/>
</dbReference>
<evidence type="ECO:0000256" key="2">
    <source>
        <dbReference type="SAM" id="Phobius"/>
    </source>
</evidence>
<dbReference type="PANTHER" id="PTHR11328:SF24">
    <property type="entry name" value="MAJOR FACILITATOR SUPERFAMILY (MFS) PROFILE DOMAIN-CONTAINING PROTEIN"/>
    <property type="match status" value="1"/>
</dbReference>
<name>A0A6P1MA24_9BACT</name>
<feature type="transmembrane region" description="Helical" evidence="2">
    <location>
        <begin position="242"/>
        <end position="262"/>
    </location>
</feature>
<dbReference type="InterPro" id="IPR036259">
    <property type="entry name" value="MFS_trans_sf"/>
</dbReference>
<accession>A0A6P1MA24</accession>
<dbReference type="KEGG" id="taer:GT409_15455"/>
<dbReference type="AlphaFoldDB" id="A0A6P1MA24"/>
<feature type="transmembrane region" description="Helical" evidence="2">
    <location>
        <begin position="282"/>
        <end position="305"/>
    </location>
</feature>
<feature type="transmembrane region" description="Helical" evidence="2">
    <location>
        <begin position="191"/>
        <end position="213"/>
    </location>
</feature>
<feature type="transmembrane region" description="Helical" evidence="2">
    <location>
        <begin position="395"/>
        <end position="415"/>
    </location>
</feature>